<dbReference type="Proteomes" id="UP000235965">
    <property type="component" value="Unassembled WGS sequence"/>
</dbReference>
<dbReference type="FunCoup" id="A0A2J7QL89">
    <property type="interactions" value="11"/>
</dbReference>
<dbReference type="PANTHER" id="PTHR11008:SF9">
    <property type="entry name" value="PROTEIN TAKEOUT-LIKE PROTEIN"/>
    <property type="match status" value="1"/>
</dbReference>
<dbReference type="Pfam" id="PF06585">
    <property type="entry name" value="JHBP"/>
    <property type="match status" value="1"/>
</dbReference>
<feature type="chain" id="PRO_5014324668" description="Circadian clock-controlled protein" evidence="1">
    <location>
        <begin position="22"/>
        <end position="302"/>
    </location>
</feature>
<evidence type="ECO:0000313" key="2">
    <source>
        <dbReference type="EMBL" id="PNF29352.1"/>
    </source>
</evidence>
<proteinExistence type="predicted"/>
<evidence type="ECO:0000313" key="3">
    <source>
        <dbReference type="Proteomes" id="UP000235965"/>
    </source>
</evidence>
<dbReference type="PANTHER" id="PTHR11008">
    <property type="entry name" value="PROTEIN TAKEOUT-LIKE PROTEIN"/>
    <property type="match status" value="1"/>
</dbReference>
<dbReference type="OrthoDB" id="6380971at2759"/>
<reference evidence="2 3" key="1">
    <citation type="submission" date="2017-12" db="EMBL/GenBank/DDBJ databases">
        <title>Hemimetabolous genomes reveal molecular basis of termite eusociality.</title>
        <authorList>
            <person name="Harrison M.C."/>
            <person name="Jongepier E."/>
            <person name="Robertson H.M."/>
            <person name="Arning N."/>
            <person name="Bitard-Feildel T."/>
            <person name="Chao H."/>
            <person name="Childers C.P."/>
            <person name="Dinh H."/>
            <person name="Doddapaneni H."/>
            <person name="Dugan S."/>
            <person name="Gowin J."/>
            <person name="Greiner C."/>
            <person name="Han Y."/>
            <person name="Hu H."/>
            <person name="Hughes D.S.T."/>
            <person name="Huylmans A.-K."/>
            <person name="Kemena C."/>
            <person name="Kremer L.P.M."/>
            <person name="Lee S.L."/>
            <person name="Lopez-Ezquerra A."/>
            <person name="Mallet L."/>
            <person name="Monroy-Kuhn J.M."/>
            <person name="Moser A."/>
            <person name="Murali S.C."/>
            <person name="Muzny D.M."/>
            <person name="Otani S."/>
            <person name="Piulachs M.-D."/>
            <person name="Poelchau M."/>
            <person name="Qu J."/>
            <person name="Schaub F."/>
            <person name="Wada-Katsumata A."/>
            <person name="Worley K.C."/>
            <person name="Xie Q."/>
            <person name="Ylla G."/>
            <person name="Poulsen M."/>
            <person name="Gibbs R.A."/>
            <person name="Schal C."/>
            <person name="Richards S."/>
            <person name="Belles X."/>
            <person name="Korb J."/>
            <person name="Bornberg-Bauer E."/>
        </authorList>
    </citation>
    <scope>NUCLEOTIDE SEQUENCE [LARGE SCALE GENOMIC DNA]</scope>
    <source>
        <tissue evidence="2">Whole body</tissue>
    </source>
</reference>
<comment type="caution">
    <text evidence="2">The sequence shown here is derived from an EMBL/GenBank/DDBJ whole genome shotgun (WGS) entry which is preliminary data.</text>
</comment>
<keyword evidence="1" id="KW-0732">Signal</keyword>
<protein>
    <recommendedName>
        <fullName evidence="4">Circadian clock-controlled protein</fullName>
    </recommendedName>
</protein>
<accession>A0A2J7QL89</accession>
<dbReference type="EMBL" id="NEVH01013250">
    <property type="protein sequence ID" value="PNF29352.1"/>
    <property type="molecule type" value="Genomic_DNA"/>
</dbReference>
<dbReference type="InterPro" id="IPR010562">
    <property type="entry name" value="Haemolymph_juvenile_hormone-bd"/>
</dbReference>
<dbReference type="SMART" id="SM00700">
    <property type="entry name" value="JHBP"/>
    <property type="match status" value="1"/>
</dbReference>
<dbReference type="InterPro" id="IPR038606">
    <property type="entry name" value="To_sf"/>
</dbReference>
<dbReference type="InParanoid" id="A0A2J7QL89"/>
<feature type="signal peptide" evidence="1">
    <location>
        <begin position="1"/>
        <end position="21"/>
    </location>
</feature>
<organism evidence="2 3">
    <name type="scientific">Cryptotermes secundus</name>
    <dbReference type="NCBI Taxonomy" id="105785"/>
    <lineage>
        <taxon>Eukaryota</taxon>
        <taxon>Metazoa</taxon>
        <taxon>Ecdysozoa</taxon>
        <taxon>Arthropoda</taxon>
        <taxon>Hexapoda</taxon>
        <taxon>Insecta</taxon>
        <taxon>Pterygota</taxon>
        <taxon>Neoptera</taxon>
        <taxon>Polyneoptera</taxon>
        <taxon>Dictyoptera</taxon>
        <taxon>Blattodea</taxon>
        <taxon>Blattoidea</taxon>
        <taxon>Termitoidae</taxon>
        <taxon>Kalotermitidae</taxon>
        <taxon>Cryptotermitinae</taxon>
        <taxon>Cryptotermes</taxon>
    </lineage>
</organism>
<name>A0A2J7QL89_9NEOP</name>
<evidence type="ECO:0000256" key="1">
    <source>
        <dbReference type="SAM" id="SignalP"/>
    </source>
</evidence>
<sequence>MKLQNIISVLMAIAALLVSLADTDLRPKSRWMDLISGITRTSKDVIMGTVGRVREIFPPEKIVYPDDSIISEFVEYLKGKMKYPHPSLELPVLDPFVLKQLDFNITNEMIGEFTLNLEELRIIMMSEFDINKIKMNWLPRKLEFSVRFPEIHTQAKYNMKGILGNLVPVHGHGPASISAINVNLTGMVDLGIHNNSLHIRKLTLNYFIEAFRINMTNLMGGGRISELMNMVLSQEGTEILELVRTDVTYVSTNWLHIVANDVLQKMSISFSGLLDFIKSAGTKKVKEIFNLYPFKSEAKSCT</sequence>
<evidence type="ECO:0008006" key="4">
    <source>
        <dbReference type="Google" id="ProtNLM"/>
    </source>
</evidence>
<gene>
    <name evidence="2" type="ORF">B7P43_G07835</name>
</gene>
<dbReference type="Gene3D" id="3.15.10.30">
    <property type="entry name" value="Haemolymph juvenile hormone binding protein"/>
    <property type="match status" value="1"/>
</dbReference>
<keyword evidence="3" id="KW-1185">Reference proteome</keyword>
<dbReference type="AlphaFoldDB" id="A0A2J7QL89"/>